<dbReference type="CDD" id="cd00047">
    <property type="entry name" value="PTPc"/>
    <property type="match status" value="1"/>
</dbReference>
<dbReference type="PROSITE" id="PS50055">
    <property type="entry name" value="TYR_PHOSPHATASE_PTP"/>
    <property type="match status" value="1"/>
</dbReference>
<organism evidence="4 6">
    <name type="scientific">Parascaris univalens</name>
    <name type="common">Nematode worm</name>
    <dbReference type="NCBI Taxonomy" id="6257"/>
    <lineage>
        <taxon>Eukaryota</taxon>
        <taxon>Metazoa</taxon>
        <taxon>Ecdysozoa</taxon>
        <taxon>Nematoda</taxon>
        <taxon>Chromadorea</taxon>
        <taxon>Rhabditida</taxon>
        <taxon>Spirurina</taxon>
        <taxon>Ascaridomorpha</taxon>
        <taxon>Ascaridoidea</taxon>
        <taxon>Ascarididae</taxon>
        <taxon>Parascaris</taxon>
    </lineage>
</organism>
<dbReference type="InterPro" id="IPR003595">
    <property type="entry name" value="Tyr_Pase_cat"/>
</dbReference>
<evidence type="ECO:0000313" key="4">
    <source>
        <dbReference type="Proteomes" id="UP000887569"/>
    </source>
</evidence>
<dbReference type="SUPFAM" id="SSF52799">
    <property type="entry name" value="(Phosphotyrosine protein) phosphatases II"/>
    <property type="match status" value="1"/>
</dbReference>
<dbReference type="AlphaFoldDB" id="A0A915AXT1"/>
<dbReference type="Pfam" id="PF00102">
    <property type="entry name" value="Y_phosphatase"/>
    <property type="match status" value="1"/>
</dbReference>
<dbReference type="WBParaSite" id="PgR018_g038_t01">
    <property type="protein sequence ID" value="PgR018_g038_t01"/>
    <property type="gene ID" value="PgR018_g038"/>
</dbReference>
<dbReference type="GO" id="GO:0004725">
    <property type="term" value="F:protein tyrosine phosphatase activity"/>
    <property type="evidence" value="ECO:0007669"/>
    <property type="project" value="InterPro"/>
</dbReference>
<dbReference type="InterPro" id="IPR000387">
    <property type="entry name" value="Tyr_Pase_dom"/>
</dbReference>
<proteinExistence type="predicted"/>
<accession>A0A915AXT1</accession>
<dbReference type="PANTHER" id="PTHR46163">
    <property type="entry name" value="TYROSINE-PROTEIN PHOSPHATASE-RELATED"/>
    <property type="match status" value="1"/>
</dbReference>
<dbReference type="PROSITE" id="PS50056">
    <property type="entry name" value="TYR_PHOSPHATASE_2"/>
    <property type="match status" value="1"/>
</dbReference>
<dbReference type="SMART" id="SM00194">
    <property type="entry name" value="PTPc"/>
    <property type="match status" value="1"/>
</dbReference>
<dbReference type="InterPro" id="IPR052782">
    <property type="entry name" value="Oocyte-zygote_transition_reg"/>
</dbReference>
<dbReference type="InterPro" id="IPR029021">
    <property type="entry name" value="Prot-tyrosine_phosphatase-like"/>
</dbReference>
<reference evidence="5 6" key="1">
    <citation type="submission" date="2022-11" db="UniProtKB">
        <authorList>
            <consortium name="WormBaseParasite"/>
        </authorList>
    </citation>
    <scope>IDENTIFICATION</scope>
</reference>
<keyword evidence="4" id="KW-1185">Reference proteome</keyword>
<dbReference type="InterPro" id="IPR000242">
    <property type="entry name" value="PTP_cat"/>
</dbReference>
<name>A0A915AXT1_PARUN</name>
<sequence length="429" mass="49131">MKSRPGRPRPGTREETTRKTKKYRKKFSTKTLKTASEEAVTAQTEESTRESHRKKPSAEPRRKRNADIQRLRHIAAQRRRTYIRDEVSKETEEADSNSVDRTVDKTTITQAAAESSNQSATGDRAQRWVINCCQRGLRPLLKEFSSIRKFLPKSINTVYFAKNSNKNRYMDVLCLDDTRVVLQGRPKDNDYIHANWVQLPSHRKYICTQGPLDETVEDFWLMVFKEKVAVIIMLCDLCESGETKCAEYYPNAIGKALTFGDIKVKNLQKQKSVDTMICFTLAVEISNETHKLVHYKWAGWPDRVAPANPGPIVELVLKTKPLCSSGPFVVHCSAGIGRTGTYCALEYAIDKLALGGTLSIVEVIKEIRKQRLHSVQTTLQYLYLHTCLIEYLATTKVVQKDSHIRKFQRDYEKYLKKFNEKNAKTNANS</sequence>
<dbReference type="PROSITE" id="PS00383">
    <property type="entry name" value="TYR_PHOSPHATASE_1"/>
    <property type="match status" value="1"/>
</dbReference>
<feature type="compositionally biased region" description="Basic and acidic residues" evidence="1">
    <location>
        <begin position="46"/>
        <end position="70"/>
    </location>
</feature>
<dbReference type="Gene3D" id="3.90.190.10">
    <property type="entry name" value="Protein tyrosine phosphatase superfamily"/>
    <property type="match status" value="1"/>
</dbReference>
<dbReference type="Proteomes" id="UP000887569">
    <property type="component" value="Unplaced"/>
</dbReference>
<feature type="region of interest" description="Disordered" evidence="1">
    <location>
        <begin position="84"/>
        <end position="103"/>
    </location>
</feature>
<dbReference type="SMART" id="SM00404">
    <property type="entry name" value="PTPc_motif"/>
    <property type="match status" value="1"/>
</dbReference>
<evidence type="ECO:0000313" key="6">
    <source>
        <dbReference type="WBParaSite" id="PgR018_g038_t02"/>
    </source>
</evidence>
<protein>
    <submittedName>
        <fullName evidence="5 6">Protein-tyrosine phosphatase</fullName>
    </submittedName>
</protein>
<dbReference type="PRINTS" id="PR00700">
    <property type="entry name" value="PRTYPHPHTASE"/>
</dbReference>
<feature type="compositionally biased region" description="Basic residues" evidence="1">
    <location>
        <begin position="19"/>
        <end position="28"/>
    </location>
</feature>
<feature type="domain" description="Tyrosine specific protein phosphatases" evidence="3">
    <location>
        <begin position="310"/>
        <end position="382"/>
    </location>
</feature>
<feature type="region of interest" description="Disordered" evidence="1">
    <location>
        <begin position="1"/>
        <end position="70"/>
    </location>
</feature>
<evidence type="ECO:0000259" key="2">
    <source>
        <dbReference type="PROSITE" id="PS50055"/>
    </source>
</evidence>
<dbReference type="WBParaSite" id="PgR018_g038_t02">
    <property type="protein sequence ID" value="PgR018_g038_t02"/>
    <property type="gene ID" value="PgR018_g038"/>
</dbReference>
<evidence type="ECO:0000313" key="5">
    <source>
        <dbReference type="WBParaSite" id="PgR018_g038_t01"/>
    </source>
</evidence>
<evidence type="ECO:0000256" key="1">
    <source>
        <dbReference type="SAM" id="MobiDB-lite"/>
    </source>
</evidence>
<feature type="domain" description="Tyrosine-protein phosphatase" evidence="2">
    <location>
        <begin position="140"/>
        <end position="391"/>
    </location>
</feature>
<evidence type="ECO:0000259" key="3">
    <source>
        <dbReference type="PROSITE" id="PS50056"/>
    </source>
</evidence>
<dbReference type="InterPro" id="IPR016130">
    <property type="entry name" value="Tyr_Pase_AS"/>
</dbReference>